<proteinExistence type="predicted"/>
<keyword evidence="3" id="KW-1185">Reference proteome</keyword>
<dbReference type="InterPro" id="IPR036736">
    <property type="entry name" value="ACP-like_sf"/>
</dbReference>
<dbReference type="Pfam" id="PF00550">
    <property type="entry name" value="PP-binding"/>
    <property type="match status" value="1"/>
</dbReference>
<dbReference type="PATRIC" id="fig|762967.3.peg.841"/>
<dbReference type="HOGENOM" id="CLU_108696_5_4_4"/>
<dbReference type="RefSeq" id="WP_008541852.1">
    <property type="nucleotide sequence ID" value="NZ_JH604942.1"/>
</dbReference>
<organism evidence="2 3">
    <name type="scientific">Sutterella parvirubra YIT 11816</name>
    <dbReference type="NCBI Taxonomy" id="762967"/>
    <lineage>
        <taxon>Bacteria</taxon>
        <taxon>Pseudomonadati</taxon>
        <taxon>Pseudomonadota</taxon>
        <taxon>Betaproteobacteria</taxon>
        <taxon>Burkholderiales</taxon>
        <taxon>Sutterellaceae</taxon>
        <taxon>Sutterella</taxon>
    </lineage>
</organism>
<comment type="caution">
    <text evidence="2">The sequence shown here is derived from an EMBL/GenBank/DDBJ whole genome shotgun (WGS) entry which is preliminary data.</text>
</comment>
<dbReference type="InterPro" id="IPR009081">
    <property type="entry name" value="PP-bd_ACP"/>
</dbReference>
<dbReference type="AlphaFoldDB" id="H3KE95"/>
<dbReference type="SUPFAM" id="SSF47336">
    <property type="entry name" value="ACP-like"/>
    <property type="match status" value="1"/>
</dbReference>
<dbReference type="PROSITE" id="PS50075">
    <property type="entry name" value="CARRIER"/>
    <property type="match status" value="1"/>
</dbReference>
<feature type="domain" description="Carrier" evidence="1">
    <location>
        <begin position="8"/>
        <end position="84"/>
    </location>
</feature>
<name>H3KE95_9BURK</name>
<evidence type="ECO:0000313" key="2">
    <source>
        <dbReference type="EMBL" id="EHY31560.1"/>
    </source>
</evidence>
<protein>
    <submittedName>
        <fullName evidence="2">Putative acyl carrier protein</fullName>
    </submittedName>
</protein>
<evidence type="ECO:0000313" key="3">
    <source>
        <dbReference type="Proteomes" id="UP000004956"/>
    </source>
</evidence>
<dbReference type="Gene3D" id="1.10.1200.10">
    <property type="entry name" value="ACP-like"/>
    <property type="match status" value="1"/>
</dbReference>
<dbReference type="NCBIfam" id="NF003757">
    <property type="entry name" value="PRK05350.1"/>
    <property type="match status" value="1"/>
</dbReference>
<dbReference type="EMBL" id="AFBQ01000144">
    <property type="protein sequence ID" value="EHY31560.1"/>
    <property type="molecule type" value="Genomic_DNA"/>
</dbReference>
<gene>
    <name evidence="2" type="ORF">HMPREF9440_01059</name>
</gene>
<sequence length="90" mass="10252">MTTQMTNDEIFEKLRDVLSESFELERDGITRESRLMEDLEIDSIDAIDLLVQLRPMLGNAQIDPKYFRDMRTVGDVADGLEKLMKGGAAE</sequence>
<dbReference type="STRING" id="762967.HMPREF9440_01059"/>
<evidence type="ECO:0000259" key="1">
    <source>
        <dbReference type="PROSITE" id="PS50075"/>
    </source>
</evidence>
<reference evidence="2 3" key="1">
    <citation type="submission" date="2011-11" db="EMBL/GenBank/DDBJ databases">
        <authorList>
            <person name="Weinstock G."/>
            <person name="Sodergren E."/>
            <person name="Clifton S."/>
            <person name="Fulton L."/>
            <person name="Fulton B."/>
            <person name="Courtney L."/>
            <person name="Fronick C."/>
            <person name="Harrison M."/>
            <person name="Strong C."/>
            <person name="Farmer C."/>
            <person name="Delahaunty K."/>
            <person name="Markovic C."/>
            <person name="Hall O."/>
            <person name="Minx P."/>
            <person name="Tomlinson C."/>
            <person name="Mitreva M."/>
            <person name="Hou S."/>
            <person name="Chen J."/>
            <person name="Wollam A."/>
            <person name="Pepin K.H."/>
            <person name="Johnson M."/>
            <person name="Bhonagiri V."/>
            <person name="Zhang X."/>
            <person name="Suruliraj S."/>
            <person name="Warren W."/>
            <person name="Chinwalla A."/>
            <person name="Mardis E.R."/>
            <person name="Wilson R.K."/>
        </authorList>
    </citation>
    <scope>NUCLEOTIDE SEQUENCE [LARGE SCALE GENOMIC DNA]</scope>
    <source>
        <strain evidence="2 3">YIT 11816</strain>
    </source>
</reference>
<dbReference type="Proteomes" id="UP000004956">
    <property type="component" value="Unassembled WGS sequence"/>
</dbReference>
<accession>H3KE95</accession>